<feature type="transmembrane region" description="Helical" evidence="10">
    <location>
        <begin position="173"/>
        <end position="203"/>
    </location>
</feature>
<feature type="transmembrane region" description="Helical" evidence="10">
    <location>
        <begin position="215"/>
        <end position="239"/>
    </location>
</feature>
<evidence type="ECO:0000313" key="12">
    <source>
        <dbReference type="Proteomes" id="UP000433181"/>
    </source>
</evidence>
<accession>A0A6I2UG64</accession>
<keyword evidence="5 10" id="KW-0812">Transmembrane</keyword>
<comment type="subcellular location">
    <subcellularLocation>
        <location evidence="10">Cell membrane</location>
        <topology evidence="10">Multi-pass membrane protein</topology>
    </subcellularLocation>
    <subcellularLocation>
        <location evidence="10">Bacterial flagellum basal body</location>
    </subcellularLocation>
</comment>
<evidence type="ECO:0000256" key="7">
    <source>
        <dbReference type="ARBA" id="ARBA00023136"/>
    </source>
</evidence>
<evidence type="ECO:0000313" key="11">
    <source>
        <dbReference type="EMBL" id="MSU08775.1"/>
    </source>
</evidence>
<dbReference type="RefSeq" id="WP_277006442.1">
    <property type="nucleotide sequence ID" value="NZ_JAQXJM010000011.1"/>
</dbReference>
<evidence type="ECO:0000256" key="1">
    <source>
        <dbReference type="ARBA" id="ARBA00002578"/>
    </source>
</evidence>
<dbReference type="GO" id="GO:0044780">
    <property type="term" value="P:bacterial-type flagellum assembly"/>
    <property type="evidence" value="ECO:0007669"/>
    <property type="project" value="UniProtKB-UniRule"/>
</dbReference>
<keyword evidence="4 10" id="KW-1003">Cell membrane</keyword>
<keyword evidence="8 10" id="KW-0975">Bacterial flagellum</keyword>
<evidence type="ECO:0000256" key="3">
    <source>
        <dbReference type="ARBA" id="ARBA00021717"/>
    </source>
</evidence>
<keyword evidence="11" id="KW-0969">Cilium</keyword>
<keyword evidence="11" id="KW-0282">Flagellum</keyword>
<dbReference type="EMBL" id="VUNR01000012">
    <property type="protein sequence ID" value="MSU08775.1"/>
    <property type="molecule type" value="Genomic_DNA"/>
</dbReference>
<comment type="function">
    <text evidence="1 10">Role in flagellar biosynthesis.</text>
</comment>
<feature type="transmembrane region" description="Helical" evidence="10">
    <location>
        <begin position="38"/>
        <end position="56"/>
    </location>
</feature>
<gene>
    <name evidence="11" type="primary">fliR</name>
    <name evidence="11" type="ORF">FYJ84_07240</name>
</gene>
<proteinExistence type="inferred from homology"/>
<evidence type="ECO:0000256" key="10">
    <source>
        <dbReference type="RuleBase" id="RU362071"/>
    </source>
</evidence>
<evidence type="ECO:0000256" key="8">
    <source>
        <dbReference type="ARBA" id="ARBA00023143"/>
    </source>
</evidence>
<feature type="transmembrane region" description="Helical" evidence="10">
    <location>
        <begin position="12"/>
        <end position="31"/>
    </location>
</feature>
<dbReference type="PANTHER" id="PTHR30065:SF1">
    <property type="entry name" value="SURFACE PRESENTATION OF ANTIGENS PROTEIN SPAR"/>
    <property type="match status" value="1"/>
</dbReference>
<dbReference type="AlphaFoldDB" id="A0A6I2UG64"/>
<keyword evidence="12" id="KW-1185">Reference proteome</keyword>
<feature type="transmembrane region" description="Helical" evidence="10">
    <location>
        <begin position="68"/>
        <end position="96"/>
    </location>
</feature>
<name>A0A6I2UG64_9FIRM</name>
<evidence type="ECO:0000256" key="5">
    <source>
        <dbReference type="ARBA" id="ARBA00022692"/>
    </source>
</evidence>
<keyword evidence="11" id="KW-0966">Cell projection</keyword>
<evidence type="ECO:0000256" key="2">
    <source>
        <dbReference type="ARBA" id="ARBA00009772"/>
    </source>
</evidence>
<dbReference type="GeneID" id="96778707"/>
<keyword evidence="6 10" id="KW-1133">Transmembrane helix</keyword>
<dbReference type="GO" id="GO:0009425">
    <property type="term" value="C:bacterial-type flagellum basal body"/>
    <property type="evidence" value="ECO:0007669"/>
    <property type="project" value="UniProtKB-SubCell"/>
</dbReference>
<sequence>MDFYDLLQNHAALFLLVMTRVSGLFIIAPFWGGQNIPVYFRAGIAFVISLVLFPVLDQKMAIEAPASIFGYMLAVLSELFIGWLIGFVAYIALMAINMAGKIMDMQAGFAVVNEMDPTSNQQNPLIGSFLYYLTLIIFVVTNGHHMLLGALVGSFDSVPVLGMNVDVSSLANLIVDFTAGIFLTGMKIAMPLTFAILLTNVSLGVLARTMPQMNIFVVGIPMQIIIGLFTVGIIMPFYVMFLDVLFNEMYGNISIALRALQ</sequence>
<comment type="similarity">
    <text evidence="2 10">Belongs to the FliR/MopE/SpaR family.</text>
</comment>
<protein>
    <recommendedName>
        <fullName evidence="3 9">Flagellar biosynthetic protein FliR</fullName>
    </recommendedName>
</protein>
<dbReference type="PANTHER" id="PTHR30065">
    <property type="entry name" value="FLAGELLAR BIOSYNTHETIC PROTEIN FLIR"/>
    <property type="match status" value="1"/>
</dbReference>
<dbReference type="InterPro" id="IPR006303">
    <property type="entry name" value="FliR"/>
</dbReference>
<evidence type="ECO:0000256" key="9">
    <source>
        <dbReference type="NCBIfam" id="TIGR01400"/>
    </source>
</evidence>
<dbReference type="InterPro" id="IPR002010">
    <property type="entry name" value="T3SS_IM_R"/>
</dbReference>
<keyword evidence="7 10" id="KW-0472">Membrane</keyword>
<dbReference type="GO" id="GO:0005886">
    <property type="term" value="C:plasma membrane"/>
    <property type="evidence" value="ECO:0007669"/>
    <property type="project" value="UniProtKB-SubCell"/>
</dbReference>
<feature type="transmembrane region" description="Helical" evidence="10">
    <location>
        <begin position="129"/>
        <end position="153"/>
    </location>
</feature>
<dbReference type="NCBIfam" id="TIGR01400">
    <property type="entry name" value="fliR"/>
    <property type="match status" value="1"/>
</dbReference>
<evidence type="ECO:0000256" key="4">
    <source>
        <dbReference type="ARBA" id="ARBA00022475"/>
    </source>
</evidence>
<dbReference type="Proteomes" id="UP000433181">
    <property type="component" value="Unassembled WGS sequence"/>
</dbReference>
<dbReference type="Pfam" id="PF01311">
    <property type="entry name" value="Bac_export_1"/>
    <property type="match status" value="1"/>
</dbReference>
<reference evidence="11 12" key="1">
    <citation type="submission" date="2019-08" db="EMBL/GenBank/DDBJ databases">
        <title>In-depth cultivation of the pig gut microbiome towards novel bacterial diversity and tailored functional studies.</title>
        <authorList>
            <person name="Wylensek D."/>
            <person name="Hitch T.C.A."/>
            <person name="Clavel T."/>
        </authorList>
    </citation>
    <scope>NUCLEOTIDE SEQUENCE [LARGE SCALE GENOMIC DNA]</scope>
    <source>
        <strain evidence="11 12">WCA-693-APC-5D-A</strain>
    </source>
</reference>
<evidence type="ECO:0000256" key="6">
    <source>
        <dbReference type="ARBA" id="ARBA00022989"/>
    </source>
</evidence>
<dbReference type="GO" id="GO:0006605">
    <property type="term" value="P:protein targeting"/>
    <property type="evidence" value="ECO:0007669"/>
    <property type="project" value="UniProtKB-UniRule"/>
</dbReference>
<organism evidence="11 12">
    <name type="scientific">Anaerovibrio slackiae</name>
    <dbReference type="NCBI Taxonomy" id="2652309"/>
    <lineage>
        <taxon>Bacteria</taxon>
        <taxon>Bacillati</taxon>
        <taxon>Bacillota</taxon>
        <taxon>Negativicutes</taxon>
        <taxon>Selenomonadales</taxon>
        <taxon>Selenomonadaceae</taxon>
        <taxon>Anaerovibrio</taxon>
    </lineage>
</organism>
<dbReference type="PRINTS" id="PR00953">
    <property type="entry name" value="TYPE3IMRPROT"/>
</dbReference>
<comment type="caution">
    <text evidence="11">The sequence shown here is derived from an EMBL/GenBank/DDBJ whole genome shotgun (WGS) entry which is preliminary data.</text>
</comment>